<dbReference type="HOGENOM" id="CLU_1938459_0_0_1"/>
<evidence type="ECO:0000256" key="1">
    <source>
        <dbReference type="SAM" id="MobiDB-lite"/>
    </source>
</evidence>
<dbReference type="InParanoid" id="G9ML79"/>
<organism evidence="2 3">
    <name type="scientific">Hypocrea virens (strain Gv29-8 / FGSC 10586)</name>
    <name type="common">Gliocladium virens</name>
    <name type="synonym">Trichoderma virens</name>
    <dbReference type="NCBI Taxonomy" id="413071"/>
    <lineage>
        <taxon>Eukaryota</taxon>
        <taxon>Fungi</taxon>
        <taxon>Dikarya</taxon>
        <taxon>Ascomycota</taxon>
        <taxon>Pezizomycotina</taxon>
        <taxon>Sordariomycetes</taxon>
        <taxon>Hypocreomycetidae</taxon>
        <taxon>Hypocreales</taxon>
        <taxon>Hypocreaceae</taxon>
        <taxon>Trichoderma</taxon>
    </lineage>
</organism>
<feature type="compositionally biased region" description="Low complexity" evidence="1">
    <location>
        <begin position="13"/>
        <end position="26"/>
    </location>
</feature>
<proteinExistence type="predicted"/>
<dbReference type="GeneID" id="25791484"/>
<dbReference type="Proteomes" id="UP000007115">
    <property type="component" value="Unassembled WGS sequence"/>
</dbReference>
<feature type="compositionally biased region" description="Basic and acidic residues" evidence="1">
    <location>
        <begin position="1"/>
        <end position="12"/>
    </location>
</feature>
<keyword evidence="3" id="KW-1185">Reference proteome</keyword>
<feature type="region of interest" description="Disordered" evidence="1">
    <location>
        <begin position="69"/>
        <end position="96"/>
    </location>
</feature>
<feature type="region of interest" description="Disordered" evidence="1">
    <location>
        <begin position="1"/>
        <end position="46"/>
    </location>
</feature>
<evidence type="ECO:0000313" key="3">
    <source>
        <dbReference type="Proteomes" id="UP000007115"/>
    </source>
</evidence>
<reference evidence="2 3" key="1">
    <citation type="journal article" date="2011" name="Genome Biol.">
        <title>Comparative genome sequence analysis underscores mycoparasitism as the ancestral life style of Trichoderma.</title>
        <authorList>
            <person name="Kubicek C.P."/>
            <person name="Herrera-Estrella A."/>
            <person name="Seidl-Seiboth V."/>
            <person name="Martinez D.A."/>
            <person name="Druzhinina I.S."/>
            <person name="Thon M."/>
            <person name="Zeilinger S."/>
            <person name="Casas-Flores S."/>
            <person name="Horwitz B.A."/>
            <person name="Mukherjee P.K."/>
            <person name="Mukherjee M."/>
            <person name="Kredics L."/>
            <person name="Alcaraz L.D."/>
            <person name="Aerts A."/>
            <person name="Antal Z."/>
            <person name="Atanasova L."/>
            <person name="Cervantes-Badillo M.G."/>
            <person name="Challacombe J."/>
            <person name="Chertkov O."/>
            <person name="McCluskey K."/>
            <person name="Coulpier F."/>
            <person name="Deshpande N."/>
            <person name="von Doehren H."/>
            <person name="Ebbole D.J."/>
            <person name="Esquivel-Naranjo E.U."/>
            <person name="Fekete E."/>
            <person name="Flipphi M."/>
            <person name="Glaser F."/>
            <person name="Gomez-Rodriguez E.Y."/>
            <person name="Gruber S."/>
            <person name="Han C."/>
            <person name="Henrissat B."/>
            <person name="Hermosa R."/>
            <person name="Hernandez-Onate M."/>
            <person name="Karaffa L."/>
            <person name="Kosti I."/>
            <person name="Le Crom S."/>
            <person name="Lindquist E."/>
            <person name="Lucas S."/>
            <person name="Luebeck M."/>
            <person name="Luebeck P.S."/>
            <person name="Margeot A."/>
            <person name="Metz B."/>
            <person name="Misra M."/>
            <person name="Nevalainen H."/>
            <person name="Omann M."/>
            <person name="Packer N."/>
            <person name="Perrone G."/>
            <person name="Uresti-Rivera E.E."/>
            <person name="Salamov A."/>
            <person name="Schmoll M."/>
            <person name="Seiboth B."/>
            <person name="Shapiro H."/>
            <person name="Sukno S."/>
            <person name="Tamayo-Ramos J.A."/>
            <person name="Tisch D."/>
            <person name="Wiest A."/>
            <person name="Wilkinson H.H."/>
            <person name="Zhang M."/>
            <person name="Coutinho P.M."/>
            <person name="Kenerley C.M."/>
            <person name="Monte E."/>
            <person name="Baker S.E."/>
            <person name="Grigoriev I.V."/>
        </authorList>
    </citation>
    <scope>NUCLEOTIDE SEQUENCE [LARGE SCALE GENOMIC DNA]</scope>
    <source>
        <strain evidence="3">Gv29-8 / FGSC 10586</strain>
    </source>
</reference>
<feature type="compositionally biased region" description="Basic and acidic residues" evidence="1">
    <location>
        <begin position="27"/>
        <end position="46"/>
    </location>
</feature>
<gene>
    <name evidence="2" type="ORF">TRIVIDRAFT_220405</name>
</gene>
<name>G9ML79_HYPVG</name>
<dbReference type="EMBL" id="ABDF02000004">
    <property type="protein sequence ID" value="EHK24973.1"/>
    <property type="molecule type" value="Genomic_DNA"/>
</dbReference>
<dbReference type="AlphaFoldDB" id="G9ML79"/>
<evidence type="ECO:0000313" key="2">
    <source>
        <dbReference type="EMBL" id="EHK24973.1"/>
    </source>
</evidence>
<dbReference type="RefSeq" id="XP_013959169.1">
    <property type="nucleotide sequence ID" value="XM_014103694.1"/>
</dbReference>
<sequence length="130" mass="13951">MQEDGGGGRDRGVAGNAGNAGNAGAGDMREAADDRDVAGRRERDERHEWSLLSRPLYIPVYFPFINPPNNLESSSRKRAATQKGFASRVNPDSQYPAKITANPSLLDFGSMIGTEGININRTIISSVAST</sequence>
<dbReference type="VEuPathDB" id="FungiDB:TRIVIDRAFT_220405"/>
<comment type="caution">
    <text evidence="2">The sequence shown here is derived from an EMBL/GenBank/DDBJ whole genome shotgun (WGS) entry which is preliminary data.</text>
</comment>
<protein>
    <submittedName>
        <fullName evidence="2">Uncharacterized protein</fullName>
    </submittedName>
</protein>
<accession>G9ML79</accession>